<feature type="transmembrane region" description="Helical" evidence="1">
    <location>
        <begin position="32"/>
        <end position="54"/>
    </location>
</feature>
<keyword evidence="1" id="KW-1133">Transmembrane helix</keyword>
<reference evidence="3" key="1">
    <citation type="submission" date="2017-09" db="EMBL/GenBank/DDBJ databases">
        <title>Depth-based differentiation of microbial function through sediment-hosted aquifers and enrichment of novel symbionts in the deep terrestrial subsurface.</title>
        <authorList>
            <person name="Probst A.J."/>
            <person name="Ladd B."/>
            <person name="Jarett J.K."/>
            <person name="Geller-Mcgrath D.E."/>
            <person name="Sieber C.M.K."/>
            <person name="Emerson J.B."/>
            <person name="Anantharaman K."/>
            <person name="Thomas B.C."/>
            <person name="Malmstrom R."/>
            <person name="Stieglmeier M."/>
            <person name="Klingl A."/>
            <person name="Woyke T."/>
            <person name="Ryan C.M."/>
            <person name="Banfield J.F."/>
        </authorList>
    </citation>
    <scope>NUCLEOTIDE SEQUENCE [LARGE SCALE GENOMIC DNA]</scope>
</reference>
<evidence type="ECO:0000313" key="2">
    <source>
        <dbReference type="EMBL" id="PIZ96191.1"/>
    </source>
</evidence>
<proteinExistence type="predicted"/>
<name>A0A2M7VB61_9BACT</name>
<protein>
    <submittedName>
        <fullName evidence="2">Uncharacterized protein</fullName>
    </submittedName>
</protein>
<sequence length="72" mass="8142">MTKALFFAKIREISILKRSNKSFKSRENMKKIAKLLAGIVLVEMVIISSVFLTFPTKACKILSEKNILQALV</sequence>
<gene>
    <name evidence="2" type="ORF">COX80_01875</name>
</gene>
<organism evidence="2 3">
    <name type="scientific">Candidatus Magasanikbacteria bacterium CG_4_10_14_0_2_um_filter_33_14</name>
    <dbReference type="NCBI Taxonomy" id="1974636"/>
    <lineage>
        <taxon>Bacteria</taxon>
        <taxon>Candidatus Magasanikiibacteriota</taxon>
    </lineage>
</organism>
<dbReference type="AlphaFoldDB" id="A0A2M7VB61"/>
<dbReference type="EMBL" id="PFPL01000032">
    <property type="protein sequence ID" value="PIZ96191.1"/>
    <property type="molecule type" value="Genomic_DNA"/>
</dbReference>
<keyword evidence="1" id="KW-0812">Transmembrane</keyword>
<keyword evidence="1" id="KW-0472">Membrane</keyword>
<evidence type="ECO:0000256" key="1">
    <source>
        <dbReference type="SAM" id="Phobius"/>
    </source>
</evidence>
<accession>A0A2M7VB61</accession>
<comment type="caution">
    <text evidence="2">The sequence shown here is derived from an EMBL/GenBank/DDBJ whole genome shotgun (WGS) entry which is preliminary data.</text>
</comment>
<evidence type="ECO:0000313" key="3">
    <source>
        <dbReference type="Proteomes" id="UP000231453"/>
    </source>
</evidence>
<dbReference type="Proteomes" id="UP000231453">
    <property type="component" value="Unassembled WGS sequence"/>
</dbReference>